<protein>
    <submittedName>
        <fullName evidence="2">Uncharacterized protein</fullName>
    </submittedName>
</protein>
<dbReference type="Proteomes" id="UP000324629">
    <property type="component" value="Unassembled WGS sequence"/>
</dbReference>
<organism evidence="2 3">
    <name type="scientific">Paragonimus westermani</name>
    <dbReference type="NCBI Taxonomy" id="34504"/>
    <lineage>
        <taxon>Eukaryota</taxon>
        <taxon>Metazoa</taxon>
        <taxon>Spiralia</taxon>
        <taxon>Lophotrochozoa</taxon>
        <taxon>Platyhelminthes</taxon>
        <taxon>Trematoda</taxon>
        <taxon>Digenea</taxon>
        <taxon>Plagiorchiida</taxon>
        <taxon>Troglotremata</taxon>
        <taxon>Troglotrematidae</taxon>
        <taxon>Paragonimus</taxon>
    </lineage>
</organism>
<proteinExistence type="predicted"/>
<evidence type="ECO:0000313" key="3">
    <source>
        <dbReference type="Proteomes" id="UP000324629"/>
    </source>
</evidence>
<feature type="signal peptide" evidence="1">
    <location>
        <begin position="1"/>
        <end position="18"/>
    </location>
</feature>
<keyword evidence="3" id="KW-1185">Reference proteome</keyword>
<dbReference type="AlphaFoldDB" id="A0A5J4P1J1"/>
<gene>
    <name evidence="2" type="ORF">DEA37_0015211</name>
</gene>
<dbReference type="EMBL" id="QNGE01000151">
    <property type="protein sequence ID" value="KAA3681681.1"/>
    <property type="molecule type" value="Genomic_DNA"/>
</dbReference>
<sequence length="392" mass="45000">MRIIKLLLTLILLFGVWCKEHRHCCLRGADVCQCPSIYLLPVLQTECPSILDASELEATNLRVMINGTVPSGLYSVVAFALDEIPYPKWQELAWVVFLAVNVDSEKCLNDQQPCTIRLLTGAHIQSCSANPQQTRMNLFLIPQHRLLSGQDFNLDIDTMNKWDIAPEPHIMEYGIFRDPNLYQGSPVRGNQYELIKCRGFAELQEITQLTDSTYGAEEIETYLFTESLPYARRLSFSFVDSVITLTERMMKLEKIQCDLKNDLLRYHVRSSLHHVMKLCPDFDLYRFLQASQPQMSEILERLAAHASMRLKELRTEYSILVNVEISVGEDAGISVNSSRTCKRHILDPVYARPYWKALYRATRIIAKLELYAEIIYNATGKVPTFSSFVEET</sequence>
<feature type="chain" id="PRO_5023894283" evidence="1">
    <location>
        <begin position="19"/>
        <end position="392"/>
    </location>
</feature>
<evidence type="ECO:0000313" key="2">
    <source>
        <dbReference type="EMBL" id="KAA3681681.1"/>
    </source>
</evidence>
<comment type="caution">
    <text evidence="2">The sequence shown here is derived from an EMBL/GenBank/DDBJ whole genome shotgun (WGS) entry which is preliminary data.</text>
</comment>
<name>A0A5J4P1J1_9TREM</name>
<accession>A0A5J4P1J1</accession>
<evidence type="ECO:0000256" key="1">
    <source>
        <dbReference type="SAM" id="SignalP"/>
    </source>
</evidence>
<reference evidence="2 3" key="1">
    <citation type="journal article" date="2019" name="Gigascience">
        <title>Whole-genome sequence of the oriental lung fluke Paragonimus westermani.</title>
        <authorList>
            <person name="Oey H."/>
            <person name="Zakrzewski M."/>
            <person name="Narain K."/>
            <person name="Devi K.R."/>
            <person name="Agatsuma T."/>
            <person name="Nawaratna S."/>
            <person name="Gobert G.N."/>
            <person name="Jones M.K."/>
            <person name="Ragan M.A."/>
            <person name="McManus D.P."/>
            <person name="Krause L."/>
        </authorList>
    </citation>
    <scope>NUCLEOTIDE SEQUENCE [LARGE SCALE GENOMIC DNA]</scope>
    <source>
        <strain evidence="2 3">IND2009</strain>
    </source>
</reference>
<keyword evidence="1" id="KW-0732">Signal</keyword>